<gene>
    <name evidence="4" type="ORF">GFSPODELE1_LOCUS11196</name>
</gene>
<feature type="compositionally biased region" description="Low complexity" evidence="3">
    <location>
        <begin position="1"/>
        <end position="47"/>
    </location>
</feature>
<feature type="compositionally biased region" description="Polar residues" evidence="3">
    <location>
        <begin position="48"/>
        <end position="60"/>
    </location>
</feature>
<evidence type="ECO:0000313" key="5">
    <source>
        <dbReference type="Proteomes" id="UP001497453"/>
    </source>
</evidence>
<evidence type="ECO:0000313" key="4">
    <source>
        <dbReference type="EMBL" id="CAL1717369.1"/>
    </source>
</evidence>
<dbReference type="SUPFAM" id="SSF52058">
    <property type="entry name" value="L domain-like"/>
    <property type="match status" value="1"/>
</dbReference>
<protein>
    <recommendedName>
        <fullName evidence="6">Leucine-rich repeat-containing protein 40</fullName>
    </recommendedName>
</protein>
<dbReference type="Proteomes" id="UP001497453">
    <property type="component" value="Chromosome 9"/>
</dbReference>
<proteinExistence type="predicted"/>
<feature type="region of interest" description="Disordered" evidence="3">
    <location>
        <begin position="176"/>
        <end position="200"/>
    </location>
</feature>
<name>A0ABP1EEN8_9APHY</name>
<feature type="compositionally biased region" description="Low complexity" evidence="3">
    <location>
        <begin position="548"/>
        <end position="563"/>
    </location>
</feature>
<dbReference type="InterPro" id="IPR003591">
    <property type="entry name" value="Leu-rich_rpt_typical-subtyp"/>
</dbReference>
<dbReference type="Pfam" id="PF13855">
    <property type="entry name" value="LRR_8"/>
    <property type="match status" value="1"/>
</dbReference>
<feature type="region of interest" description="Disordered" evidence="3">
    <location>
        <begin position="1"/>
        <end position="76"/>
    </location>
</feature>
<dbReference type="InterPro" id="IPR032675">
    <property type="entry name" value="LRR_dom_sf"/>
</dbReference>
<evidence type="ECO:0000256" key="1">
    <source>
        <dbReference type="ARBA" id="ARBA00022614"/>
    </source>
</evidence>
<keyword evidence="5" id="KW-1185">Reference proteome</keyword>
<dbReference type="SUPFAM" id="SSF52047">
    <property type="entry name" value="RNI-like"/>
    <property type="match status" value="1"/>
</dbReference>
<keyword evidence="1" id="KW-0433">Leucine-rich repeat</keyword>
<reference evidence="5" key="1">
    <citation type="submission" date="2024-04" db="EMBL/GenBank/DDBJ databases">
        <authorList>
            <person name="Shaw F."/>
            <person name="Minotto A."/>
        </authorList>
    </citation>
    <scope>NUCLEOTIDE SEQUENCE [LARGE SCALE GENOMIC DNA]</scope>
</reference>
<dbReference type="PANTHER" id="PTHR15454:SF56">
    <property type="entry name" value="PROTEIN PHOSPHATASE 1 REGULATORY SUBUNIT 7-RELATED"/>
    <property type="match status" value="1"/>
</dbReference>
<dbReference type="SMART" id="SM00369">
    <property type="entry name" value="LRR_TYP"/>
    <property type="match status" value="7"/>
</dbReference>
<evidence type="ECO:0000256" key="3">
    <source>
        <dbReference type="SAM" id="MobiDB-lite"/>
    </source>
</evidence>
<dbReference type="PROSITE" id="PS51450">
    <property type="entry name" value="LRR"/>
    <property type="match status" value="5"/>
</dbReference>
<sequence length="909" mass="98362">MSRIPNPSTRSTPSSPAKSSLRPSSRTATTSTTSRIRPPSSPTPTLRKQASSKSLKSPSKTARRTSPIEDVPPVPKVPTLSIKEQIALKRAEAQKAKASPAKTSGLDLEGLEDALPVSPQEDMFDLGRWSVKETIERARSSGALNLASRCLPCLPSALFEIHLGITPEPLKLVPVEPPITNATSDEPTTSRRKGTSHQGPSWYEAQDLEIIKAWSNEIVEVQPEINMFGSLKTIDLHNNKLTYLPDTFADLTALTILDLSHNQLQSLPTNLWALPNLTTLNLSHNVLVALPFSSPFTSSDSNPLSRTVDPRGDWYGQNITRAVKPLPKLTTLDVSYNCITAQSVDHRRSVQSGQGDGVWLPEGLMKLDLSFNPLGESTALLRALSLLKNLQELKAEHADIGNNSFPANLFSASSSPPPFARLTVLDIGETHVTKPAIEAALLPNVLRKTLDFDITAGPPKAEGVLRVIVGKKIIKEAWEIEAERRVAARLNRARNVNLDTSEETYFSTPTKTLTSAIRPAKQEAAKEAWEIEAEQGLLTEGAKRRARALAATHAASPSTSNPPSNKPQPVQVQKEPWEIEAEMGLLTAGGRRRARAAAMAASLSVSPSPENPSTPVASATPSPTASSGSALSNPQYYNVATQTLTLPASVALTMKNAFGHARSFSFAPAKSSSSGVPASSSDLALAIPTPTLPLAVIAIQSFASTLKSLILNNRRMDPSFNLPLDESGSPFLPQLEELSLQDCNLGNTVSVSRSQDANAARTNELLLPLLVKLFPNLRTLDLSYNNLTSDALGGDVLSSLILATNNIETQPRKGLRHLRLRGNKLSNLDGFISVSGLFKGHKDGRDVESWKLEELDVRDNEIGRLPPELGLLPLDVLLVDGNVFRVPPRRVWEREGTKGLLGWLRGRIE</sequence>
<dbReference type="PANTHER" id="PTHR15454">
    <property type="entry name" value="NISCHARIN RELATED"/>
    <property type="match status" value="1"/>
</dbReference>
<dbReference type="SMART" id="SM00364">
    <property type="entry name" value="LRR_BAC"/>
    <property type="match status" value="4"/>
</dbReference>
<dbReference type="PRINTS" id="PR00019">
    <property type="entry name" value="LEURICHRPT"/>
</dbReference>
<evidence type="ECO:0000256" key="2">
    <source>
        <dbReference type="ARBA" id="ARBA00022737"/>
    </source>
</evidence>
<accession>A0ABP1EEN8</accession>
<feature type="region of interest" description="Disordered" evidence="3">
    <location>
        <begin position="599"/>
        <end position="631"/>
    </location>
</feature>
<dbReference type="InterPro" id="IPR001611">
    <property type="entry name" value="Leu-rich_rpt"/>
</dbReference>
<dbReference type="Pfam" id="PF13516">
    <property type="entry name" value="LRR_6"/>
    <property type="match status" value="2"/>
</dbReference>
<dbReference type="Gene3D" id="3.80.10.10">
    <property type="entry name" value="Ribonuclease Inhibitor"/>
    <property type="match status" value="3"/>
</dbReference>
<evidence type="ECO:0008006" key="6">
    <source>
        <dbReference type="Google" id="ProtNLM"/>
    </source>
</evidence>
<organism evidence="4 5">
    <name type="scientific">Somion occarium</name>
    <dbReference type="NCBI Taxonomy" id="3059160"/>
    <lineage>
        <taxon>Eukaryota</taxon>
        <taxon>Fungi</taxon>
        <taxon>Dikarya</taxon>
        <taxon>Basidiomycota</taxon>
        <taxon>Agaricomycotina</taxon>
        <taxon>Agaricomycetes</taxon>
        <taxon>Polyporales</taxon>
        <taxon>Cerrenaceae</taxon>
        <taxon>Somion</taxon>
    </lineage>
</organism>
<keyword evidence="2" id="KW-0677">Repeat</keyword>
<feature type="region of interest" description="Disordered" evidence="3">
    <location>
        <begin position="542"/>
        <end position="573"/>
    </location>
</feature>
<dbReference type="EMBL" id="OZ037952">
    <property type="protein sequence ID" value="CAL1717369.1"/>
    <property type="molecule type" value="Genomic_DNA"/>
</dbReference>
<feature type="compositionally biased region" description="Low complexity" evidence="3">
    <location>
        <begin position="613"/>
        <end position="631"/>
    </location>
</feature>